<dbReference type="InterPro" id="IPR040079">
    <property type="entry name" value="Glutathione_S-Trfase"/>
</dbReference>
<dbReference type="EMBL" id="CP136864">
    <property type="protein sequence ID" value="WOJ92885.1"/>
    <property type="molecule type" value="Genomic_DNA"/>
</dbReference>
<keyword evidence="3" id="KW-1185">Reference proteome</keyword>
<dbReference type="RefSeq" id="WP_407347543.1">
    <property type="nucleotide sequence ID" value="NZ_CP136864.1"/>
</dbReference>
<dbReference type="Pfam" id="PF17171">
    <property type="entry name" value="GST_C_6"/>
    <property type="match status" value="1"/>
</dbReference>
<reference evidence="2 3" key="1">
    <citation type="submission" date="2023-10" db="EMBL/GenBank/DDBJ databases">
        <title>Two novel species belonging to the OM43/NOR5 clade.</title>
        <authorList>
            <person name="Park M."/>
        </authorList>
    </citation>
    <scope>NUCLEOTIDE SEQUENCE [LARGE SCALE GENOMIC DNA]</scope>
    <source>
        <strain evidence="2 3">IMCC43200</strain>
    </source>
</reference>
<dbReference type="InterPro" id="IPR004045">
    <property type="entry name" value="Glutathione_S-Trfase_N"/>
</dbReference>
<evidence type="ECO:0000259" key="1">
    <source>
        <dbReference type="PROSITE" id="PS50404"/>
    </source>
</evidence>
<dbReference type="InterPro" id="IPR050931">
    <property type="entry name" value="Mito_Protein_Transport_Metaxin"/>
</dbReference>
<dbReference type="InterPro" id="IPR036249">
    <property type="entry name" value="Thioredoxin-like_sf"/>
</dbReference>
<evidence type="ECO:0000313" key="2">
    <source>
        <dbReference type="EMBL" id="WOJ92885.1"/>
    </source>
</evidence>
<dbReference type="Gene3D" id="3.40.30.10">
    <property type="entry name" value="Glutaredoxin"/>
    <property type="match status" value="1"/>
</dbReference>
<dbReference type="SUPFAM" id="SSF52833">
    <property type="entry name" value="Thioredoxin-like"/>
    <property type="match status" value="1"/>
</dbReference>
<dbReference type="SFLD" id="SFLDG01200">
    <property type="entry name" value="SUF1.1"/>
    <property type="match status" value="1"/>
</dbReference>
<dbReference type="SFLD" id="SFLDG01180">
    <property type="entry name" value="SUF1"/>
    <property type="match status" value="1"/>
</dbReference>
<dbReference type="InterPro" id="IPR033468">
    <property type="entry name" value="Metaxin_GST"/>
</dbReference>
<sequence length="238" mass="26706">MIKLYTFPEAFGLRNVSPFCLRVEMALAHLGMEFEIALESDPGKSPKGKLPFIVDEGQTIADSELIFQHLDRKSGGALYGNLQPGEYGQGMAYTRLVDDHLYWLMVASRWLDDAWFVNVKKGFFSAFPFGLRTVIGGLARRQMRQTYVLHGLGKHSLEEQQGFARRDLAALEDALDGKTHLLGERLTVFDFSVVSLLSGLIDNQPATWISTIAQEYPGLRSYTERIQAEVGTYARLVP</sequence>
<feature type="domain" description="GST N-terminal" evidence="1">
    <location>
        <begin position="7"/>
        <end position="78"/>
    </location>
</feature>
<organism evidence="2 3">
    <name type="scientific">Congregibacter variabilis</name>
    <dbReference type="NCBI Taxonomy" id="3081200"/>
    <lineage>
        <taxon>Bacteria</taxon>
        <taxon>Pseudomonadati</taxon>
        <taxon>Pseudomonadota</taxon>
        <taxon>Gammaproteobacteria</taxon>
        <taxon>Cellvibrionales</taxon>
        <taxon>Halieaceae</taxon>
        <taxon>Congregibacter</taxon>
    </lineage>
</organism>
<dbReference type="InterPro" id="IPR012336">
    <property type="entry name" value="Thioredoxin-like_fold"/>
</dbReference>
<proteinExistence type="predicted"/>
<dbReference type="Pfam" id="PF17172">
    <property type="entry name" value="GST_N_4"/>
    <property type="match status" value="1"/>
</dbReference>
<accession>A0ABZ0I164</accession>
<dbReference type="InterPro" id="IPR036282">
    <property type="entry name" value="Glutathione-S-Trfase_C_sf"/>
</dbReference>
<evidence type="ECO:0000313" key="3">
    <source>
        <dbReference type="Proteomes" id="UP001626537"/>
    </source>
</evidence>
<name>A0ABZ0I164_9GAMM</name>
<dbReference type="PROSITE" id="PS50404">
    <property type="entry name" value="GST_NTER"/>
    <property type="match status" value="1"/>
</dbReference>
<protein>
    <submittedName>
        <fullName evidence="2">Tom37 metaxin N-terminal-like domain-containing protein</fullName>
    </submittedName>
</protein>
<dbReference type="SUPFAM" id="SSF47616">
    <property type="entry name" value="GST C-terminal domain-like"/>
    <property type="match status" value="1"/>
</dbReference>
<dbReference type="Gene3D" id="1.20.1050.10">
    <property type="match status" value="1"/>
</dbReference>
<dbReference type="Proteomes" id="UP001626537">
    <property type="component" value="Chromosome"/>
</dbReference>
<dbReference type="PANTHER" id="PTHR12289">
    <property type="entry name" value="METAXIN RELATED"/>
    <property type="match status" value="1"/>
</dbReference>
<dbReference type="InterPro" id="IPR026928">
    <property type="entry name" value="FAX/IsoI-like"/>
</dbReference>
<dbReference type="PANTHER" id="PTHR12289:SF41">
    <property type="entry name" value="FAILED AXON CONNECTIONS-RELATED"/>
    <property type="match status" value="1"/>
</dbReference>
<gene>
    <name evidence="2" type="ORF">R0135_13975</name>
</gene>
<dbReference type="SFLD" id="SFLDS00019">
    <property type="entry name" value="Glutathione_Transferase_(cytos"/>
    <property type="match status" value="1"/>
</dbReference>